<gene>
    <name evidence="1" type="ORF">UJA718_LOCUS45345</name>
    <name evidence="2" type="ORF">UJA718_LOCUS47286</name>
</gene>
<protein>
    <submittedName>
        <fullName evidence="2">Uncharacterized protein</fullName>
    </submittedName>
</protein>
<accession>A0A821XC75</accession>
<comment type="caution">
    <text evidence="2">The sequence shown here is derived from an EMBL/GenBank/DDBJ whole genome shotgun (WGS) entry which is preliminary data.</text>
</comment>
<organism evidence="2 3">
    <name type="scientific">Rotaria socialis</name>
    <dbReference type="NCBI Taxonomy" id="392032"/>
    <lineage>
        <taxon>Eukaryota</taxon>
        <taxon>Metazoa</taxon>
        <taxon>Spiralia</taxon>
        <taxon>Gnathifera</taxon>
        <taxon>Rotifera</taxon>
        <taxon>Eurotatoria</taxon>
        <taxon>Bdelloidea</taxon>
        <taxon>Philodinida</taxon>
        <taxon>Philodinidae</taxon>
        <taxon>Rotaria</taxon>
    </lineage>
</organism>
<dbReference type="Proteomes" id="UP000663873">
    <property type="component" value="Unassembled WGS sequence"/>
</dbReference>
<feature type="non-terminal residue" evidence="2">
    <location>
        <position position="1"/>
    </location>
</feature>
<evidence type="ECO:0000313" key="2">
    <source>
        <dbReference type="EMBL" id="CAF4940212.1"/>
    </source>
</evidence>
<evidence type="ECO:0000313" key="1">
    <source>
        <dbReference type="EMBL" id="CAF4897210.1"/>
    </source>
</evidence>
<dbReference type="EMBL" id="CAJOBP010088843">
    <property type="protein sequence ID" value="CAF4940212.1"/>
    <property type="molecule type" value="Genomic_DNA"/>
</dbReference>
<name>A0A821XC75_9BILA</name>
<dbReference type="AlphaFoldDB" id="A0A821XC75"/>
<proteinExistence type="predicted"/>
<keyword evidence="3" id="KW-1185">Reference proteome</keyword>
<reference evidence="2" key="1">
    <citation type="submission" date="2021-02" db="EMBL/GenBank/DDBJ databases">
        <authorList>
            <person name="Nowell W R."/>
        </authorList>
    </citation>
    <scope>NUCLEOTIDE SEQUENCE</scope>
</reference>
<evidence type="ECO:0000313" key="3">
    <source>
        <dbReference type="Proteomes" id="UP000663873"/>
    </source>
</evidence>
<dbReference type="EMBL" id="CAJOBP010075492">
    <property type="protein sequence ID" value="CAF4897210.1"/>
    <property type="molecule type" value="Genomic_DNA"/>
</dbReference>
<sequence length="40" mass="4390">MLGRPGLDGQQVAHFDLSSLSLAWELLVDASSEIDSDLFR</sequence>